<protein>
    <submittedName>
        <fullName evidence="1">Uncharacterized protein</fullName>
    </submittedName>
</protein>
<gene>
    <name evidence="1" type="ORF">A3G53_00700</name>
</gene>
<accession>A0A1F6Y2Z6</accession>
<evidence type="ECO:0000313" key="2">
    <source>
        <dbReference type="Proteomes" id="UP000178645"/>
    </source>
</evidence>
<comment type="caution">
    <text evidence="1">The sequence shown here is derived from an EMBL/GenBank/DDBJ whole genome shotgun (WGS) entry which is preliminary data.</text>
</comment>
<sequence length="225" mass="26655">MYYPQVKETAIKMRKRGMSFGDISNKLGVAKSTLSFWFKNIILTESTIIKIRTKGKIKSIQGLLRYSEFKRKERIKRHFLQKQEGAAVLGHLSDRDILMIGLGLYWGEGYKYENSELGFTNSNPYMIRFYFKWLELWSVKRDSLIFRLTLNEFFRREEEKIKSFWVNFLGIKKEQFSKTTFIKTNIKKASLKNKEKYKGILRVKVRKGTSLRNKIIGAIDHISRI</sequence>
<proteinExistence type="predicted"/>
<organism evidence="1 2">
    <name type="scientific">Candidatus Nomurabacteria bacterium RIFCSPLOWO2_12_FULL_44_11</name>
    <dbReference type="NCBI Taxonomy" id="1801796"/>
    <lineage>
        <taxon>Bacteria</taxon>
        <taxon>Candidatus Nomuraibacteriota</taxon>
    </lineage>
</organism>
<dbReference type="Proteomes" id="UP000178645">
    <property type="component" value="Unassembled WGS sequence"/>
</dbReference>
<dbReference type="EMBL" id="MFVU01000036">
    <property type="protein sequence ID" value="OGJ00705.1"/>
    <property type="molecule type" value="Genomic_DNA"/>
</dbReference>
<dbReference type="AlphaFoldDB" id="A0A1F6Y2Z6"/>
<reference evidence="1 2" key="1">
    <citation type="journal article" date="2016" name="Nat. Commun.">
        <title>Thousands of microbial genomes shed light on interconnected biogeochemical processes in an aquifer system.</title>
        <authorList>
            <person name="Anantharaman K."/>
            <person name="Brown C.T."/>
            <person name="Hug L.A."/>
            <person name="Sharon I."/>
            <person name="Castelle C.J."/>
            <person name="Probst A.J."/>
            <person name="Thomas B.C."/>
            <person name="Singh A."/>
            <person name="Wilkins M.J."/>
            <person name="Karaoz U."/>
            <person name="Brodie E.L."/>
            <person name="Williams K.H."/>
            <person name="Hubbard S.S."/>
            <person name="Banfield J.F."/>
        </authorList>
    </citation>
    <scope>NUCLEOTIDE SEQUENCE [LARGE SCALE GENOMIC DNA]</scope>
</reference>
<name>A0A1F6Y2Z6_9BACT</name>
<evidence type="ECO:0000313" key="1">
    <source>
        <dbReference type="EMBL" id="OGJ00705.1"/>
    </source>
</evidence>